<dbReference type="OrthoDB" id="191686at2759"/>
<dbReference type="PANTHER" id="PTHR23055:SF190">
    <property type="entry name" value="AT17667P-RELATED"/>
    <property type="match status" value="1"/>
</dbReference>
<protein>
    <recommendedName>
        <fullName evidence="4">EF-hand domain-containing protein</fullName>
    </recommendedName>
</protein>
<dbReference type="InterPro" id="IPR011992">
    <property type="entry name" value="EF-hand-dom_pair"/>
</dbReference>
<evidence type="ECO:0000256" key="1">
    <source>
        <dbReference type="ARBA" id="ARBA00022723"/>
    </source>
</evidence>
<dbReference type="AlphaFoldDB" id="A0A9P0BAE4"/>
<dbReference type="PROSITE" id="PS50222">
    <property type="entry name" value="EF_HAND_2"/>
    <property type="match status" value="1"/>
</dbReference>
<dbReference type="EMBL" id="OV121137">
    <property type="protein sequence ID" value="CAH0559185.1"/>
    <property type="molecule type" value="Genomic_DNA"/>
</dbReference>
<dbReference type="Gene3D" id="1.10.238.10">
    <property type="entry name" value="EF-hand"/>
    <property type="match status" value="1"/>
</dbReference>
<dbReference type="SUPFAM" id="SSF47473">
    <property type="entry name" value="EF-hand"/>
    <property type="match status" value="1"/>
</dbReference>
<proteinExistence type="predicted"/>
<keyword evidence="6" id="KW-1185">Reference proteome</keyword>
<sequence length="221" mass="25559">MTFGTILDTSMDPMEETRFKKKHSVLINQLARKTHFDVQEVETLLVIYYKLQKDGPEKQMGVNKSQFRDFLHKCLNMTDDYLMDKIFLAVDKGPVQYLSMETWITTLSLFLRGTLEEHIIFCFSVYDMMGEGILGRETMFNLLRTSIIGQTEEDSEEAAKDLIEVITKKMDLDRDGKISFNDYRQTVLANPMLLEAFGYCLPSRGDINAFQTTFTNHVGKM</sequence>
<dbReference type="PROSITE" id="PS00018">
    <property type="entry name" value="EF_HAND_1"/>
    <property type="match status" value="1"/>
</dbReference>
<reference evidence="5" key="1">
    <citation type="submission" date="2021-12" db="EMBL/GenBank/DDBJ databases">
        <authorList>
            <person name="King R."/>
        </authorList>
    </citation>
    <scope>NUCLEOTIDE SEQUENCE</scope>
</reference>
<organism evidence="5 6">
    <name type="scientific">Brassicogethes aeneus</name>
    <name type="common">Rape pollen beetle</name>
    <name type="synonym">Meligethes aeneus</name>
    <dbReference type="NCBI Taxonomy" id="1431903"/>
    <lineage>
        <taxon>Eukaryota</taxon>
        <taxon>Metazoa</taxon>
        <taxon>Ecdysozoa</taxon>
        <taxon>Arthropoda</taxon>
        <taxon>Hexapoda</taxon>
        <taxon>Insecta</taxon>
        <taxon>Pterygota</taxon>
        <taxon>Neoptera</taxon>
        <taxon>Endopterygota</taxon>
        <taxon>Coleoptera</taxon>
        <taxon>Polyphaga</taxon>
        <taxon>Cucujiformia</taxon>
        <taxon>Nitidulidae</taxon>
        <taxon>Meligethinae</taxon>
        <taxon>Brassicogethes</taxon>
    </lineage>
</organism>
<evidence type="ECO:0000259" key="4">
    <source>
        <dbReference type="PROSITE" id="PS50222"/>
    </source>
</evidence>
<evidence type="ECO:0000313" key="5">
    <source>
        <dbReference type="EMBL" id="CAH0559185.1"/>
    </source>
</evidence>
<evidence type="ECO:0000313" key="6">
    <source>
        <dbReference type="Proteomes" id="UP001154078"/>
    </source>
</evidence>
<keyword evidence="1" id="KW-0479">Metal-binding</keyword>
<dbReference type="InterPro" id="IPR028846">
    <property type="entry name" value="Recoverin"/>
</dbReference>
<feature type="domain" description="EF-hand" evidence="4">
    <location>
        <begin position="158"/>
        <end position="193"/>
    </location>
</feature>
<dbReference type="InterPro" id="IPR018247">
    <property type="entry name" value="EF_Hand_1_Ca_BS"/>
</dbReference>
<name>A0A9P0BAE4_BRAAE</name>
<gene>
    <name evidence="5" type="ORF">MELIAE_LOCUS9325</name>
</gene>
<accession>A0A9P0BAE4</accession>
<evidence type="ECO:0000256" key="2">
    <source>
        <dbReference type="ARBA" id="ARBA00022737"/>
    </source>
</evidence>
<keyword evidence="2" id="KW-0677">Repeat</keyword>
<dbReference type="PANTHER" id="PTHR23055">
    <property type="entry name" value="CALCIUM BINDING PROTEINS"/>
    <property type="match status" value="1"/>
</dbReference>
<keyword evidence="3" id="KW-0106">Calcium</keyword>
<dbReference type="GO" id="GO:0005509">
    <property type="term" value="F:calcium ion binding"/>
    <property type="evidence" value="ECO:0007669"/>
    <property type="project" value="InterPro"/>
</dbReference>
<dbReference type="Pfam" id="PF13499">
    <property type="entry name" value="EF-hand_7"/>
    <property type="match status" value="1"/>
</dbReference>
<dbReference type="InterPro" id="IPR002048">
    <property type="entry name" value="EF_hand_dom"/>
</dbReference>
<evidence type="ECO:0000256" key="3">
    <source>
        <dbReference type="ARBA" id="ARBA00022837"/>
    </source>
</evidence>
<dbReference type="Proteomes" id="UP001154078">
    <property type="component" value="Chromosome 6"/>
</dbReference>